<organism evidence="16 17">
    <name type="scientific">Chanos chanos</name>
    <name type="common">Milkfish</name>
    <name type="synonym">Mugil chanos</name>
    <dbReference type="NCBI Taxonomy" id="29144"/>
    <lineage>
        <taxon>Eukaryota</taxon>
        <taxon>Metazoa</taxon>
        <taxon>Chordata</taxon>
        <taxon>Craniata</taxon>
        <taxon>Vertebrata</taxon>
        <taxon>Euteleostomi</taxon>
        <taxon>Actinopterygii</taxon>
        <taxon>Neopterygii</taxon>
        <taxon>Teleostei</taxon>
        <taxon>Ostariophysi</taxon>
        <taxon>Gonorynchiformes</taxon>
        <taxon>Chanidae</taxon>
        <taxon>Chanos</taxon>
    </lineage>
</organism>
<evidence type="ECO:0000256" key="9">
    <source>
        <dbReference type="ARBA" id="ARBA00023163"/>
    </source>
</evidence>
<dbReference type="InterPro" id="IPR050357">
    <property type="entry name" value="Arrestin_domain-protein"/>
</dbReference>
<comment type="similarity">
    <text evidence="2">Belongs to the arrestin family.</text>
</comment>
<keyword evidence="10" id="KW-0131">Cell cycle</keyword>
<keyword evidence="5" id="KW-0597">Phosphoprotein</keyword>
<evidence type="ECO:0000256" key="12">
    <source>
        <dbReference type="ARBA" id="ARBA00045565"/>
    </source>
</evidence>
<dbReference type="OrthoDB" id="2333384at2759"/>
<dbReference type="InterPro" id="IPR014752">
    <property type="entry name" value="Arrestin-like_C"/>
</dbReference>
<dbReference type="GO" id="GO:0031625">
    <property type="term" value="F:ubiquitin protein ligase binding"/>
    <property type="evidence" value="ECO:0007669"/>
    <property type="project" value="TreeGrafter"/>
</dbReference>
<sequence length="395" mass="43720">MVLITKKPKTFEVQFSDPSKAYYSSGDKVAGKIVIEVTEVTKVSAIRIYGIGCAKVEYIKGKQRCRKEIDYLKYEDVISLDHLPTDQDGCVILRPGNKYEYMFGFELPQPGQLVSSYKGKFGCVEYYVKAVMERASQSALECKQHFEVVEPLDVNTPDLMAPAAGTKEKKVTCMFIPDGKVSITAKIDRKGYCEGEDITISAKFENQCSRIIVPKAAIVAKHTYRANGHTKVLREKLCAVRGDHVISGMYGVWQGKSLHVPKLKPTILGCDIIHVDYTLMVYVHIPGSDKLILELPLVIGTIPFNGFGSRTSSVSSQEGSMSNSSGVSVPSSPPSYSEFPQDNYTDNPFAPLLDDFDEDDSPICMHTPGLYLPPPPAYTEVDEENHSSPIVMQFS</sequence>
<dbReference type="PANTHER" id="PTHR11188">
    <property type="entry name" value="ARRESTIN DOMAIN CONTAINING PROTEIN"/>
    <property type="match status" value="1"/>
</dbReference>
<dbReference type="PANTHER" id="PTHR11188:SF14">
    <property type="entry name" value="THIOREDOXIN-INTERACTING PROTEIN"/>
    <property type="match status" value="1"/>
</dbReference>
<proteinExistence type="inferred from homology"/>
<evidence type="ECO:0000256" key="6">
    <source>
        <dbReference type="ARBA" id="ARBA00022843"/>
    </source>
</evidence>
<feature type="domain" description="Arrestin C-terminal-like" evidence="15">
    <location>
        <begin position="177"/>
        <end position="304"/>
    </location>
</feature>
<evidence type="ECO:0000256" key="2">
    <source>
        <dbReference type="ARBA" id="ARBA00005298"/>
    </source>
</evidence>
<evidence type="ECO:0000256" key="8">
    <source>
        <dbReference type="ARBA" id="ARBA00023157"/>
    </source>
</evidence>
<protein>
    <recommendedName>
        <fullName evidence="11">Thioredoxin-interacting protein</fullName>
    </recommendedName>
</protein>
<keyword evidence="3" id="KW-0963">Cytoplasm</keyword>
<evidence type="ECO:0000259" key="15">
    <source>
        <dbReference type="SMART" id="SM01017"/>
    </source>
</evidence>
<comment type="subcellular location">
    <subcellularLocation>
        <location evidence="1">Cytoplasm</location>
    </subcellularLocation>
</comment>
<evidence type="ECO:0000256" key="1">
    <source>
        <dbReference type="ARBA" id="ARBA00004496"/>
    </source>
</evidence>
<dbReference type="AlphaFoldDB" id="A0A6J2W164"/>
<feature type="region of interest" description="Disordered" evidence="14">
    <location>
        <begin position="313"/>
        <end position="341"/>
    </location>
</feature>
<keyword evidence="9" id="KW-0804">Transcription</keyword>
<evidence type="ECO:0000313" key="17">
    <source>
        <dbReference type="RefSeq" id="XP_030638047.1"/>
    </source>
</evidence>
<dbReference type="SMART" id="SM01017">
    <property type="entry name" value="Arrestin_C"/>
    <property type="match status" value="1"/>
</dbReference>
<dbReference type="CTD" id="448858"/>
<keyword evidence="7" id="KW-0805">Transcription regulation</keyword>
<dbReference type="Pfam" id="PF02752">
    <property type="entry name" value="Arrestin_C"/>
    <property type="match status" value="1"/>
</dbReference>
<evidence type="ECO:0000256" key="5">
    <source>
        <dbReference type="ARBA" id="ARBA00022553"/>
    </source>
</evidence>
<evidence type="ECO:0000256" key="3">
    <source>
        <dbReference type="ARBA" id="ARBA00022490"/>
    </source>
</evidence>
<evidence type="ECO:0000256" key="10">
    <source>
        <dbReference type="ARBA" id="ARBA00023306"/>
    </source>
</evidence>
<gene>
    <name evidence="17" type="primary">txnipb</name>
</gene>
<dbReference type="RefSeq" id="XP_030638047.1">
    <property type="nucleotide sequence ID" value="XM_030782187.1"/>
</dbReference>
<dbReference type="Proteomes" id="UP000504632">
    <property type="component" value="Chromosome 8"/>
</dbReference>
<dbReference type="GO" id="GO:0007399">
    <property type="term" value="P:nervous system development"/>
    <property type="evidence" value="ECO:0007669"/>
    <property type="project" value="UniProtKB-ARBA"/>
</dbReference>
<dbReference type="InterPro" id="IPR014756">
    <property type="entry name" value="Ig_E-set"/>
</dbReference>
<evidence type="ECO:0000313" key="16">
    <source>
        <dbReference type="Proteomes" id="UP000504632"/>
    </source>
</evidence>
<dbReference type="SUPFAM" id="SSF81296">
    <property type="entry name" value="E set domains"/>
    <property type="match status" value="2"/>
</dbReference>
<evidence type="ECO:0000256" key="7">
    <source>
        <dbReference type="ARBA" id="ARBA00023015"/>
    </source>
</evidence>
<dbReference type="Gene3D" id="2.60.40.640">
    <property type="match status" value="2"/>
</dbReference>
<feature type="compositionally biased region" description="Low complexity" evidence="14">
    <location>
        <begin position="313"/>
        <end position="337"/>
    </location>
</feature>
<dbReference type="GeneID" id="115818727"/>
<evidence type="ECO:0000256" key="13">
    <source>
        <dbReference type="ARBA" id="ARBA00046869"/>
    </source>
</evidence>
<dbReference type="GO" id="GO:0005737">
    <property type="term" value="C:cytoplasm"/>
    <property type="evidence" value="ECO:0007669"/>
    <property type="project" value="UniProtKB-SubCell"/>
</dbReference>
<dbReference type="InParanoid" id="A0A6J2W164"/>
<comment type="function">
    <text evidence="12">May act as an oxidative stress mediator by inhibiting thioredoxin activity or by limiting its bioavailability. Interacts with COPS5 and restores COPS5-induced suppression of CDKN1B stability, blocking the COPS5-mediated translocation of CDKN1B from the nucleus to the cytoplasm. Functions as a transcriptional repressor, possibly by acting as a bridge molecule between transcription factors and corepressor complexes, and over-expression will induce G0/G1 cell cycle arrest. Required for the maturation of natural killer cells. Acts as a suppressor of tumor cell growth. Inhibits the proteasomal degradation of DDIT4, and thereby contributes to the inhibition of the mammalian target of rapamycin complex 1 (mTORC1).</text>
</comment>
<comment type="subunit">
    <text evidence="13">Homodimer; disulfide-linked. Interacts with TXN/thioredoxin through its redox-active site. Interacts with transcriptional repressors ZBTB16, ZBTB32 and HDAC1. Interacts with DDIT4.</text>
</comment>
<keyword evidence="6" id="KW-0832">Ubl conjugation</keyword>
<reference evidence="17" key="1">
    <citation type="submission" date="2025-08" db="UniProtKB">
        <authorList>
            <consortium name="RefSeq"/>
        </authorList>
    </citation>
    <scope>IDENTIFICATION</scope>
</reference>
<dbReference type="Pfam" id="PF00339">
    <property type="entry name" value="Arrestin_N"/>
    <property type="match status" value="1"/>
</dbReference>
<evidence type="ECO:0000256" key="11">
    <source>
        <dbReference type="ARBA" id="ARBA00039479"/>
    </source>
</evidence>
<accession>A0A6J2W164</accession>
<keyword evidence="8" id="KW-1015">Disulfide bond</keyword>
<dbReference type="InterPro" id="IPR011022">
    <property type="entry name" value="Arrestin_C-like"/>
</dbReference>
<name>A0A6J2W164_CHACN</name>
<keyword evidence="4" id="KW-1017">Isopeptide bond</keyword>
<dbReference type="InterPro" id="IPR011021">
    <property type="entry name" value="Arrestin-like_N"/>
</dbReference>
<evidence type="ECO:0000256" key="4">
    <source>
        <dbReference type="ARBA" id="ARBA00022499"/>
    </source>
</evidence>
<evidence type="ECO:0000256" key="14">
    <source>
        <dbReference type="SAM" id="MobiDB-lite"/>
    </source>
</evidence>
<dbReference type="GO" id="GO:0015031">
    <property type="term" value="P:protein transport"/>
    <property type="evidence" value="ECO:0007669"/>
    <property type="project" value="TreeGrafter"/>
</dbReference>
<keyword evidence="16" id="KW-1185">Reference proteome</keyword>